<reference evidence="2" key="1">
    <citation type="submission" date="2025-08" db="UniProtKB">
        <authorList>
            <consortium name="Ensembl"/>
        </authorList>
    </citation>
    <scope>IDENTIFICATION</scope>
</reference>
<protein>
    <submittedName>
        <fullName evidence="2">Uncharacterized protein</fullName>
    </submittedName>
</protein>
<feature type="compositionally biased region" description="Basic residues" evidence="1">
    <location>
        <begin position="68"/>
        <end position="79"/>
    </location>
</feature>
<evidence type="ECO:0000313" key="3">
    <source>
        <dbReference type="Proteomes" id="UP000694568"/>
    </source>
</evidence>
<accession>A0A8D0D4Z0</accession>
<reference evidence="2" key="2">
    <citation type="submission" date="2025-09" db="UniProtKB">
        <authorList>
            <consortium name="Ensembl"/>
        </authorList>
    </citation>
    <scope>IDENTIFICATION</scope>
</reference>
<dbReference type="AlphaFoldDB" id="A0A8D0D4Z0"/>
<evidence type="ECO:0000256" key="1">
    <source>
        <dbReference type="SAM" id="MobiDB-lite"/>
    </source>
</evidence>
<evidence type="ECO:0000313" key="2">
    <source>
        <dbReference type="Ensembl" id="ENSSLUP00000039020.1"/>
    </source>
</evidence>
<organism evidence="2 3">
    <name type="scientific">Sander lucioperca</name>
    <name type="common">Pike-perch</name>
    <name type="synonym">Perca lucioperca</name>
    <dbReference type="NCBI Taxonomy" id="283035"/>
    <lineage>
        <taxon>Eukaryota</taxon>
        <taxon>Metazoa</taxon>
        <taxon>Chordata</taxon>
        <taxon>Craniata</taxon>
        <taxon>Vertebrata</taxon>
        <taxon>Euteleostomi</taxon>
        <taxon>Actinopterygii</taxon>
        <taxon>Neopterygii</taxon>
        <taxon>Teleostei</taxon>
        <taxon>Neoteleostei</taxon>
        <taxon>Acanthomorphata</taxon>
        <taxon>Eupercaria</taxon>
        <taxon>Perciformes</taxon>
        <taxon>Percoidei</taxon>
        <taxon>Percidae</taxon>
        <taxon>Luciopercinae</taxon>
        <taxon>Sander</taxon>
    </lineage>
</organism>
<name>A0A8D0D4Z0_SANLU</name>
<proteinExistence type="predicted"/>
<feature type="region of interest" description="Disordered" evidence="1">
    <location>
        <begin position="64"/>
        <end position="93"/>
    </location>
</feature>
<dbReference type="Ensembl" id="ENSSLUT00000040269.1">
    <property type="protein sequence ID" value="ENSSLUP00000039020.1"/>
    <property type="gene ID" value="ENSSLUG00000017436.1"/>
</dbReference>
<sequence>MSSETTGQTVTVKTGEAVAATGPAAVKGEWKCPMGDGRVHRDDVRKVWKECHKESFWYRACPAAGRPSHTHTTHTHTHTHTSTAQQAEAGEREIPVSLRETCLNYDKYAIYIRFSI</sequence>
<dbReference type="Proteomes" id="UP000694568">
    <property type="component" value="Unplaced"/>
</dbReference>
<keyword evidence="3" id="KW-1185">Reference proteome</keyword>